<dbReference type="SMART" id="SM00054">
    <property type="entry name" value="EFh"/>
    <property type="match status" value="2"/>
</dbReference>
<dbReference type="SUPFAM" id="SSF47473">
    <property type="entry name" value="EF-hand"/>
    <property type="match status" value="1"/>
</dbReference>
<dbReference type="PROSITE" id="PS00018">
    <property type="entry name" value="EF_HAND_1"/>
    <property type="match status" value="2"/>
</dbReference>
<dbReference type="Pfam" id="PF13202">
    <property type="entry name" value="EF-hand_5"/>
    <property type="match status" value="4"/>
</dbReference>
<dbReference type="PROSITE" id="PS50222">
    <property type="entry name" value="EF_HAND_2"/>
    <property type="match status" value="2"/>
</dbReference>
<dbReference type="InterPro" id="IPR002048">
    <property type="entry name" value="EF_hand_dom"/>
</dbReference>
<evidence type="ECO:0000313" key="4">
    <source>
        <dbReference type="Proteomes" id="UP000006746"/>
    </source>
</evidence>
<organism evidence="3 4">
    <name type="scientific">Oceanibaculum indicum P24</name>
    <dbReference type="NCBI Taxonomy" id="1207063"/>
    <lineage>
        <taxon>Bacteria</taxon>
        <taxon>Pseudomonadati</taxon>
        <taxon>Pseudomonadota</taxon>
        <taxon>Alphaproteobacteria</taxon>
        <taxon>Rhodospirillales</taxon>
        <taxon>Oceanibaculaceae</taxon>
        <taxon>Oceanibaculum</taxon>
    </lineage>
</organism>
<evidence type="ECO:0000313" key="3">
    <source>
        <dbReference type="EMBL" id="EKE70205.1"/>
    </source>
</evidence>
<keyword evidence="4" id="KW-1185">Reference proteome</keyword>
<feature type="domain" description="EF-hand" evidence="2">
    <location>
        <begin position="91"/>
        <end position="114"/>
    </location>
</feature>
<comment type="caution">
    <text evidence="3">The sequence shown here is derived from an EMBL/GenBank/DDBJ whole genome shotgun (WGS) entry which is preliminary data.</text>
</comment>
<evidence type="ECO:0000259" key="2">
    <source>
        <dbReference type="PROSITE" id="PS50222"/>
    </source>
</evidence>
<dbReference type="CDD" id="cd00051">
    <property type="entry name" value="EFh"/>
    <property type="match status" value="2"/>
</dbReference>
<dbReference type="AlphaFoldDB" id="K2JYC1"/>
<name>K2JYC1_9PROT</name>
<evidence type="ECO:0000256" key="1">
    <source>
        <dbReference type="SAM" id="MobiDB-lite"/>
    </source>
</evidence>
<gene>
    <name evidence="3" type="ORF">P24_15991</name>
</gene>
<dbReference type="Proteomes" id="UP000006746">
    <property type="component" value="Unassembled WGS sequence"/>
</dbReference>
<dbReference type="InterPro" id="IPR011992">
    <property type="entry name" value="EF-hand-dom_pair"/>
</dbReference>
<dbReference type="eggNOG" id="COG5126">
    <property type="taxonomic scope" value="Bacteria"/>
</dbReference>
<feature type="region of interest" description="Disordered" evidence="1">
    <location>
        <begin position="124"/>
        <end position="145"/>
    </location>
</feature>
<feature type="compositionally biased region" description="Basic and acidic residues" evidence="1">
    <location>
        <begin position="124"/>
        <end position="138"/>
    </location>
</feature>
<feature type="region of interest" description="Disordered" evidence="1">
    <location>
        <begin position="170"/>
        <end position="196"/>
    </location>
</feature>
<accession>K2JYC1</accession>
<dbReference type="STRING" id="1207063.P24_15991"/>
<dbReference type="EMBL" id="AMRL01000027">
    <property type="protein sequence ID" value="EKE70205.1"/>
    <property type="molecule type" value="Genomic_DNA"/>
</dbReference>
<proteinExistence type="predicted"/>
<dbReference type="RefSeq" id="WP_008945801.1">
    <property type="nucleotide sequence ID" value="NZ_AMRL01000027.1"/>
</dbReference>
<dbReference type="GO" id="GO:0005509">
    <property type="term" value="F:calcium ion binding"/>
    <property type="evidence" value="ECO:0007669"/>
    <property type="project" value="InterPro"/>
</dbReference>
<reference evidence="3 4" key="1">
    <citation type="journal article" date="2012" name="J. Bacteriol.">
        <title>Genome Sequence of Oceanibaculum indicum Type Strain P24.</title>
        <authorList>
            <person name="Lai Q."/>
            <person name="Shao Z."/>
        </authorList>
    </citation>
    <scope>NUCLEOTIDE SEQUENCE [LARGE SCALE GENOMIC DNA]</scope>
    <source>
        <strain evidence="3 4">P24</strain>
    </source>
</reference>
<protein>
    <submittedName>
        <fullName evidence="3">Signal transduction protein</fullName>
    </submittedName>
</protein>
<sequence>MTTQTNSRKRNLPPTLRVALLGAAALGITLGGFAALPGIAHAVNDMRAPRMSAEQREQRVQHMLERFDANKDGQITRAEVEAAHAARLAKFDTDKDGALSPDEFRSMMAARLDEMAKRGFARMDRNKDGKIGPDEQRHSPAPMFGRLDANWDGVVTTEELRQARFEHKHDGLPHHGKFRAGRFMKGPQGEAPGTRD</sequence>
<dbReference type="InterPro" id="IPR018247">
    <property type="entry name" value="EF_Hand_1_Ca_BS"/>
</dbReference>
<feature type="domain" description="EF-hand" evidence="2">
    <location>
        <begin position="55"/>
        <end position="90"/>
    </location>
</feature>
<dbReference type="Gene3D" id="1.10.238.10">
    <property type="entry name" value="EF-hand"/>
    <property type="match status" value="2"/>
</dbReference>